<evidence type="ECO:0000313" key="3">
    <source>
        <dbReference type="Proteomes" id="UP000621799"/>
    </source>
</evidence>
<dbReference type="RefSeq" id="WP_264322218.1">
    <property type="nucleotide sequence ID" value="NZ_JADEXN010000285.1"/>
</dbReference>
<feature type="region of interest" description="Disordered" evidence="1">
    <location>
        <begin position="618"/>
        <end position="637"/>
    </location>
</feature>
<name>A0A928VXP7_9CYAN</name>
<protein>
    <submittedName>
        <fullName evidence="2">AAA family ATPase</fullName>
    </submittedName>
</protein>
<dbReference type="Gene3D" id="3.40.50.300">
    <property type="entry name" value="P-loop containing nucleotide triphosphate hydrolases"/>
    <property type="match status" value="1"/>
</dbReference>
<evidence type="ECO:0000256" key="1">
    <source>
        <dbReference type="SAM" id="MobiDB-lite"/>
    </source>
</evidence>
<dbReference type="SUPFAM" id="SSF52540">
    <property type="entry name" value="P-loop containing nucleoside triphosphate hydrolases"/>
    <property type="match status" value="1"/>
</dbReference>
<evidence type="ECO:0000313" key="2">
    <source>
        <dbReference type="EMBL" id="MBE9042036.1"/>
    </source>
</evidence>
<dbReference type="InterPro" id="IPR027417">
    <property type="entry name" value="P-loop_NTPase"/>
</dbReference>
<feature type="non-terminal residue" evidence="2">
    <location>
        <position position="673"/>
    </location>
</feature>
<accession>A0A928VXP7</accession>
<organism evidence="2 3">
    <name type="scientific">Zarconia navalis LEGE 11467</name>
    <dbReference type="NCBI Taxonomy" id="1828826"/>
    <lineage>
        <taxon>Bacteria</taxon>
        <taxon>Bacillati</taxon>
        <taxon>Cyanobacteriota</taxon>
        <taxon>Cyanophyceae</taxon>
        <taxon>Oscillatoriophycideae</taxon>
        <taxon>Oscillatoriales</taxon>
        <taxon>Oscillatoriales incertae sedis</taxon>
        <taxon>Zarconia</taxon>
        <taxon>Zarconia navalis</taxon>
    </lineage>
</organism>
<proteinExistence type="predicted"/>
<dbReference type="Proteomes" id="UP000621799">
    <property type="component" value="Unassembled WGS sequence"/>
</dbReference>
<gene>
    <name evidence="2" type="ORF">IQ235_14745</name>
</gene>
<keyword evidence="3" id="KW-1185">Reference proteome</keyword>
<comment type="caution">
    <text evidence="2">The sequence shown here is derived from an EMBL/GenBank/DDBJ whole genome shotgun (WGS) entry which is preliminary data.</text>
</comment>
<dbReference type="EMBL" id="JADEXN010000285">
    <property type="protein sequence ID" value="MBE9042036.1"/>
    <property type="molecule type" value="Genomic_DNA"/>
</dbReference>
<dbReference type="AlphaFoldDB" id="A0A928VXP7"/>
<reference evidence="2" key="1">
    <citation type="submission" date="2020-10" db="EMBL/GenBank/DDBJ databases">
        <authorList>
            <person name="Castelo-Branco R."/>
            <person name="Eusebio N."/>
            <person name="Adriana R."/>
            <person name="Vieira A."/>
            <person name="Brugerolle De Fraissinette N."/>
            <person name="Rezende De Castro R."/>
            <person name="Schneider M.P."/>
            <person name="Vasconcelos V."/>
            <person name="Leao P.N."/>
        </authorList>
    </citation>
    <scope>NUCLEOTIDE SEQUENCE</scope>
    <source>
        <strain evidence="2">LEGE 11467</strain>
    </source>
</reference>
<dbReference type="Pfam" id="PF13671">
    <property type="entry name" value="AAA_33"/>
    <property type="match status" value="1"/>
</dbReference>
<sequence>MSLIFNFLIGIPGSGKSTFAQQWIEADSSYAIVSTDSIREQLFGDESVQGDWKAIEAEVFAQICTHIANGTSIIYDATNAKRPWRLGFLQPIQQQLETHPKIDDRIEWMAWHLDTDIAICKQRNQQRQRIVPDAILDDMATALERFPPMAAEGFVDVNAVPLDSEGNYDLAKVLRKIESLPRRRISRANRSRQVEWHPYSLLLDFDRLMFLIALILHHPGLGNRDRQDMDKEMEFETSAEEVSVAMAREHGAVYADIDAIARDLAWLEANGFIHPKTPTKTPTKTLTKTLTSVGRSHHTAITLETCKRPANTETHRYSDRLLFLRLMGIIRAILRSPLQEIPGENSLDTLVQQLAESGIVGETRDNLRRDIEKALKPYGIFNAASYRRGYFIGTAILTPSELNAAYKLLQSQAQRFDDPVALEAYQIFGDRLKQSKLLAADERYPVRVLGTKSIFNPADLPSSALIRHTEILERGIETGELLELKRLQGGGRFVGDVEEFFCVWPLQLVFHNIAWYLGFECCGGDKDGLLRFGRLDRLFLGQPTHQTRSMQQQKTALKRLTQLYDASAGAFLGNSAAEQKLYLSGNGRQQMEIVVELWCSDGSFRFISEGTQRFAQMQMSPKRSGSSRNRSIFSLQGTGDSQFPHRVRVRLPRWSVGDVDLKRWIVGWGGEVK</sequence>